<evidence type="ECO:0000313" key="3">
    <source>
        <dbReference type="Proteomes" id="UP001204833"/>
    </source>
</evidence>
<dbReference type="AlphaFoldDB" id="A0AAD5BBK3"/>
<organism evidence="2 3">
    <name type="scientific">Candida theae</name>
    <dbReference type="NCBI Taxonomy" id="1198502"/>
    <lineage>
        <taxon>Eukaryota</taxon>
        <taxon>Fungi</taxon>
        <taxon>Dikarya</taxon>
        <taxon>Ascomycota</taxon>
        <taxon>Saccharomycotina</taxon>
        <taxon>Pichiomycetes</taxon>
        <taxon>Debaryomycetaceae</taxon>
        <taxon>Candida/Lodderomyces clade</taxon>
        <taxon>Candida</taxon>
    </lineage>
</organism>
<evidence type="ECO:0000313" key="2">
    <source>
        <dbReference type="EMBL" id="KAI5950482.1"/>
    </source>
</evidence>
<comment type="caution">
    <text evidence="2">The sequence shown here is derived from an EMBL/GenBank/DDBJ whole genome shotgun (WGS) entry which is preliminary data.</text>
</comment>
<dbReference type="InterPro" id="IPR052609">
    <property type="entry name" value="Ribosome_Biogenesis_Reg"/>
</dbReference>
<dbReference type="InterPro" id="IPR018849">
    <property type="entry name" value="Urb2/Npa2_C"/>
</dbReference>
<sequence length="1140" mass="130632">MPSTTINLRSSEAITKFLRSKNEDVQHILNLAREVLDHKLDAYLPNAGEFILSLLVDRLNDRSNSSSFGKWKYNNDVWNLLEKVLSTKSPSQTDANLLQNLKIIDLTILLLDSDDVQSWNCLPVVCRVLLIFMQQSFLEIDESTGVRLLKATLNFTEKDLYQTISISLDPIVINLYWNSSSQGAFEVSKRTYSQFFEELFYPLTRYLSSGTHTPTKHLYEEVFTKRIFNPDNISYMSQNFGKFLTKHNMDNAVLVFFFQKAVQKLASSNMNLCTELFDVIVETSPELSESLISIMADSQHAIPQDFITSVYAKEVASKKFINLNWDMVKYIFELDSELAASKSKFVFEKYNSAFNLNEKVLPVGKVVVSAYAKNRELVDFLLKVWPKAIAKDELWDGEEFILHVASCVNYLSEKQLVHVIEASPKLSTEACAALLSALTKGMISAPPSLVDSLESRFLQLKDVINTTDNFWEIRYNLLILYGTNFDIPESLLKLDYDMYYHYTIFRLLELNVLSAYSEKQQAQFILFLRDNENITPSVLRRWFIVVNDYFTFDNMTGLLKIGLKMNVLCGIDDEFYEQKNIMNCCVRLFITDPISYSDQIDTVPLSCYARGPKRDLLDTLANAYLSSKDTRALKCIDYLLESASYQSIIERDFSVLLQLWDISSHEEARKYMDSISKKVWKSNIDMIRSEDNRKYVDNAIESLLSGVNNDSDAGVSSYMEITLSVVTLPWKTLAKEYLSKFEKLVLAFKNSCTRHLKKRRGLIKNSTLVWILQGLAGIPRSMINFDDVSVIIKQIGNQVDEDAIKQSLFRLICKTAEPDLRSAKFVLSLYSILNNDVAVPHLHQDVVEYLKTLADSDLEVYQQVCSFVIMSAEIVEKEFVDSTYLVVSALLSTIPRECDEALLTGLFSCYLKVPSHSISLKVMSNVVVNLKWLLTHKSWMFTQYVLEMAIGIVAEMLVTSSNKVQIDVEELFLQSSQTVSQMLLHHRFKLSTRHHLVVNLMCTFLERLIEPALLGHSVAAASAFTRLLSNLCEPQEHVKDASTSSWSDSSNPRLTTQSNIHKKSLRSHMPYFMINYIHLSLKFTFQKQVNDILVVGIYTVFDILSKSELSIVNSALDYAGKALYKSLYRDYQEYWKWKDQ</sequence>
<dbReference type="GO" id="GO:0005730">
    <property type="term" value="C:nucleolus"/>
    <property type="evidence" value="ECO:0007669"/>
    <property type="project" value="TreeGrafter"/>
</dbReference>
<dbReference type="GeneID" id="76152341"/>
<dbReference type="PANTHER" id="PTHR15682:SF2">
    <property type="entry name" value="UNHEALTHY RIBOSOME BIOGENESIS PROTEIN 2 HOMOLOG"/>
    <property type="match status" value="1"/>
</dbReference>
<accession>A0AAD5BBK3</accession>
<feature type="domain" description="Nucleolar 27S pre-rRNA processing Urb2/Npa2 C-terminal" evidence="1">
    <location>
        <begin position="926"/>
        <end position="1140"/>
    </location>
</feature>
<dbReference type="PANTHER" id="PTHR15682">
    <property type="entry name" value="UNHEALTHY RIBOSOME BIOGENESIS PROTEIN 2 HOMOLOG"/>
    <property type="match status" value="1"/>
</dbReference>
<name>A0AAD5BBK3_9ASCO</name>
<keyword evidence="3" id="KW-1185">Reference proteome</keyword>
<dbReference type="Proteomes" id="UP001204833">
    <property type="component" value="Unassembled WGS sequence"/>
</dbReference>
<gene>
    <name evidence="2" type="ORF">KGF57_004297</name>
</gene>
<evidence type="ECO:0000259" key="1">
    <source>
        <dbReference type="Pfam" id="PF10441"/>
    </source>
</evidence>
<reference evidence="2 3" key="1">
    <citation type="journal article" date="2022" name="DNA Res.">
        <title>Genome analysis of five recently described species of the CUG-Ser clade uncovers Candida theae as a new hybrid lineage with pathogenic potential in the Candida parapsilosis species complex.</title>
        <authorList>
            <person name="Mixao V."/>
            <person name="Del Olmo V."/>
            <person name="Hegedusova E."/>
            <person name="Saus E."/>
            <person name="Pryszcz L."/>
            <person name="Cillingova A."/>
            <person name="Nosek J."/>
            <person name="Gabaldon T."/>
        </authorList>
    </citation>
    <scope>NUCLEOTIDE SEQUENCE [LARGE SCALE GENOMIC DNA]</scope>
    <source>
        <strain evidence="2 3">CBS 12239</strain>
    </source>
</reference>
<dbReference type="RefSeq" id="XP_051607225.1">
    <property type="nucleotide sequence ID" value="XM_051753791.1"/>
</dbReference>
<dbReference type="Pfam" id="PF10441">
    <property type="entry name" value="Urb2"/>
    <property type="match status" value="1"/>
</dbReference>
<protein>
    <recommendedName>
        <fullName evidence="1">Nucleolar 27S pre-rRNA processing Urb2/Npa2 C-terminal domain-containing protein</fullName>
    </recommendedName>
</protein>
<proteinExistence type="predicted"/>
<dbReference type="EMBL" id="JAIHNG010000155">
    <property type="protein sequence ID" value="KAI5950482.1"/>
    <property type="molecule type" value="Genomic_DNA"/>
</dbReference>
<dbReference type="GO" id="GO:0042254">
    <property type="term" value="P:ribosome biogenesis"/>
    <property type="evidence" value="ECO:0007669"/>
    <property type="project" value="TreeGrafter"/>
</dbReference>